<name>A0A1H8MFX9_9MICO</name>
<organism evidence="1 2">
    <name type="scientific">Cryobacterium luteum</name>
    <dbReference type="NCBI Taxonomy" id="1424661"/>
    <lineage>
        <taxon>Bacteria</taxon>
        <taxon>Bacillati</taxon>
        <taxon>Actinomycetota</taxon>
        <taxon>Actinomycetes</taxon>
        <taxon>Micrococcales</taxon>
        <taxon>Microbacteriaceae</taxon>
        <taxon>Cryobacterium</taxon>
    </lineage>
</organism>
<dbReference type="InterPro" id="IPR013762">
    <property type="entry name" value="Integrase-like_cat_sf"/>
</dbReference>
<dbReference type="Proteomes" id="UP000297654">
    <property type="component" value="Unassembled WGS sequence"/>
</dbReference>
<dbReference type="GO" id="GO:0015074">
    <property type="term" value="P:DNA integration"/>
    <property type="evidence" value="ECO:0007669"/>
    <property type="project" value="InterPro"/>
</dbReference>
<comment type="caution">
    <text evidence="1">The sequence shown here is derived from an EMBL/GenBank/DDBJ whole genome shotgun (WGS) entry which is preliminary data.</text>
</comment>
<proteinExistence type="predicted"/>
<protein>
    <submittedName>
        <fullName evidence="1">Uncharacterized protein</fullName>
    </submittedName>
</protein>
<dbReference type="SUPFAM" id="SSF56349">
    <property type="entry name" value="DNA breaking-rejoining enzymes"/>
    <property type="match status" value="1"/>
</dbReference>
<dbReference type="InterPro" id="IPR050090">
    <property type="entry name" value="Tyrosine_recombinase_XerCD"/>
</dbReference>
<dbReference type="STRING" id="1424661.SAMN05216281_1464"/>
<reference evidence="1 2" key="1">
    <citation type="submission" date="2019-03" db="EMBL/GenBank/DDBJ databases">
        <title>Genomics of glacier-inhabiting Cryobacterium strains.</title>
        <authorList>
            <person name="Liu Q."/>
            <person name="Xin Y.-H."/>
        </authorList>
    </citation>
    <scope>NUCLEOTIDE SEQUENCE [LARGE SCALE GENOMIC DNA]</scope>
    <source>
        <strain evidence="1 2">Hh15</strain>
    </source>
</reference>
<dbReference type="GO" id="GO:0006310">
    <property type="term" value="P:DNA recombination"/>
    <property type="evidence" value="ECO:0007669"/>
    <property type="project" value="InterPro"/>
</dbReference>
<dbReference type="InterPro" id="IPR002104">
    <property type="entry name" value="Integrase_catalytic"/>
</dbReference>
<dbReference type="GO" id="GO:0003677">
    <property type="term" value="F:DNA binding"/>
    <property type="evidence" value="ECO:0007669"/>
    <property type="project" value="InterPro"/>
</dbReference>
<gene>
    <name evidence="1" type="ORF">E3O10_14315</name>
</gene>
<dbReference type="Gene3D" id="1.10.443.10">
    <property type="entry name" value="Intergrase catalytic core"/>
    <property type="match status" value="1"/>
</dbReference>
<dbReference type="RefSeq" id="WP_092113045.1">
    <property type="nucleotide sequence ID" value="NZ_FOCN01000046.1"/>
</dbReference>
<dbReference type="AlphaFoldDB" id="A0A1H8MFX9"/>
<evidence type="ECO:0000313" key="1">
    <source>
        <dbReference type="EMBL" id="TFB86361.1"/>
    </source>
</evidence>
<dbReference type="EMBL" id="SOFF01000034">
    <property type="protein sequence ID" value="TFB86361.1"/>
    <property type="molecule type" value="Genomic_DNA"/>
</dbReference>
<keyword evidence="2" id="KW-1185">Reference proteome</keyword>
<dbReference type="PROSITE" id="PS51898">
    <property type="entry name" value="TYR_RECOMBINASE"/>
    <property type="match status" value="1"/>
</dbReference>
<dbReference type="InterPro" id="IPR011010">
    <property type="entry name" value="DNA_brk_join_enz"/>
</dbReference>
<sequence length="315" mass="34547">MVDILVFAGPHGELFTGYVRYKRSLGYSISTGYQYVLREIARFIADYPVDPDVVSRVAVEKLTSRKPGEAVSTQCKRIAILRQFCLWLASTGYTPAIPPEGLVRDTTDFVPRIVAASEMAHILAIADRTASEQRRLLLRLLWCCGIRSGEACALAVSDLDISAGTILIRHAKGDRTRLLPMSASLWEYASGYLERCGLTAEGGTLPLMPTARGNVPRSNNAGAALSGIFGRAGVLTRQGKPIRPHDLRHSYAVHALEKMVDNGTDIYVALPLLATYMGHADITSTEYYLRFTQDTLLRIIDAQQQVSQRVFGGAS</sequence>
<evidence type="ECO:0000313" key="2">
    <source>
        <dbReference type="Proteomes" id="UP000297654"/>
    </source>
</evidence>
<dbReference type="PANTHER" id="PTHR30349:SF64">
    <property type="entry name" value="PROPHAGE INTEGRASE INTD-RELATED"/>
    <property type="match status" value="1"/>
</dbReference>
<dbReference type="OrthoDB" id="1822491at2"/>
<accession>A0A1H8MFX9</accession>
<dbReference type="PANTHER" id="PTHR30349">
    <property type="entry name" value="PHAGE INTEGRASE-RELATED"/>
    <property type="match status" value="1"/>
</dbReference>
<dbReference type="Pfam" id="PF00589">
    <property type="entry name" value="Phage_integrase"/>
    <property type="match status" value="1"/>
</dbReference>